<feature type="binding site" evidence="17">
    <location>
        <position position="99"/>
    </location>
    <ligand>
        <name>Zn(2+)</name>
        <dbReference type="ChEBI" id="CHEBI:29105"/>
    </ligand>
</feature>
<comment type="cofactor">
    <cofactor evidence="2 17">
        <name>Mg(2+)</name>
        <dbReference type="ChEBI" id="CHEBI:18420"/>
    </cofactor>
</comment>
<dbReference type="InterPro" id="IPR004446">
    <property type="entry name" value="Heptose_bisP_phosphatase"/>
</dbReference>
<comment type="pathway">
    <text evidence="5">Nucleotide-sugar biosynthesis; ADP-L-glycero-beta-D-manno-heptose biosynthesis; ADP-L-glycero-beta-D-manno-heptose from D-glycero-beta-D-manno-heptose 7-phosphate: step 2/4.</text>
</comment>
<dbReference type="Proteomes" id="UP000199256">
    <property type="component" value="Unassembled WGS sequence"/>
</dbReference>
<reference evidence="19" key="1">
    <citation type="submission" date="2016-10" db="EMBL/GenBank/DDBJ databases">
        <authorList>
            <person name="Varghese N."/>
            <person name="Submissions S."/>
        </authorList>
    </citation>
    <scope>NUCLEOTIDE SEQUENCE [LARGE SCALE GENOMIC DNA]</scope>
    <source>
        <strain evidence="19">DSM 241</strain>
    </source>
</reference>
<keyword evidence="9 14" id="KW-0378">Hydrolase</keyword>
<feature type="binding site" evidence="17">
    <location>
        <position position="9"/>
    </location>
    <ligand>
        <name>Mg(2+)</name>
        <dbReference type="ChEBI" id="CHEBI:18420"/>
    </ligand>
</feature>
<evidence type="ECO:0000313" key="18">
    <source>
        <dbReference type="EMBL" id="SEK79092.1"/>
    </source>
</evidence>
<evidence type="ECO:0000256" key="8">
    <source>
        <dbReference type="ARBA" id="ARBA00022723"/>
    </source>
</evidence>
<dbReference type="NCBIfam" id="NF006506">
    <property type="entry name" value="PRK08942.1"/>
    <property type="match status" value="1"/>
</dbReference>
<feature type="site" description="Stabilizes the phosphoryl group" evidence="16">
    <location>
        <position position="50"/>
    </location>
</feature>
<dbReference type="PIRSF" id="PIRSF004682">
    <property type="entry name" value="GmhB"/>
    <property type="match status" value="1"/>
</dbReference>
<feature type="site" description="Stabilizes the phosphoryl group" evidence="16">
    <location>
        <position position="101"/>
    </location>
</feature>
<dbReference type="PANTHER" id="PTHR42891:SF1">
    <property type="entry name" value="D-GLYCERO-BETA-D-MANNO-HEPTOSE-1,7-BISPHOSPHATE 7-PHOSPHATASE"/>
    <property type="match status" value="1"/>
</dbReference>
<dbReference type="OrthoDB" id="9788272at2"/>
<dbReference type="AlphaFoldDB" id="A0A1H7JX85"/>
<evidence type="ECO:0000256" key="12">
    <source>
        <dbReference type="ARBA" id="ARBA00023277"/>
    </source>
</evidence>
<feature type="binding site" evidence="17">
    <location>
        <position position="97"/>
    </location>
    <ligand>
        <name>Zn(2+)</name>
        <dbReference type="ChEBI" id="CHEBI:29105"/>
    </ligand>
</feature>
<evidence type="ECO:0000256" key="14">
    <source>
        <dbReference type="PIRNR" id="PIRNR004682"/>
    </source>
</evidence>
<evidence type="ECO:0000256" key="9">
    <source>
        <dbReference type="ARBA" id="ARBA00022801"/>
    </source>
</evidence>
<evidence type="ECO:0000256" key="11">
    <source>
        <dbReference type="ARBA" id="ARBA00022842"/>
    </source>
</evidence>
<dbReference type="PANTHER" id="PTHR42891">
    <property type="entry name" value="D-GLYCERO-BETA-D-MANNO-HEPTOSE-1,7-BISPHOSPHATE 7-PHOSPHATASE"/>
    <property type="match status" value="1"/>
</dbReference>
<dbReference type="InterPro" id="IPR023214">
    <property type="entry name" value="HAD_sf"/>
</dbReference>
<feature type="binding site" evidence="17">
    <location>
        <position position="91"/>
    </location>
    <ligand>
        <name>Zn(2+)</name>
        <dbReference type="ChEBI" id="CHEBI:29105"/>
    </ligand>
</feature>
<keyword evidence="19" id="KW-1185">Reference proteome</keyword>
<dbReference type="GO" id="GO:0046872">
    <property type="term" value="F:metal ion binding"/>
    <property type="evidence" value="ECO:0007669"/>
    <property type="project" value="UniProtKB-KW"/>
</dbReference>
<evidence type="ECO:0000256" key="7">
    <source>
        <dbReference type="ARBA" id="ARBA00022490"/>
    </source>
</evidence>
<sequence length="191" mass="20336">MKLILLDRDGVINQDSPDYIKSPEEWTPLPGSLEAIARLTRAGWQVVVVTNQSGLARGLFDAATLEAIHQRMTQAVESVGGRLRGIYHCPHGPDNGCDCRKPLPGLFHQVARDLDVDLTGVPAVGDSPRDIEAATTAGCRPLLVRTGNGARALAEGRIPQGIPAYEDLAEVVQALLGQCPSSKGGPSKRSQ</sequence>
<protein>
    <recommendedName>
        <fullName evidence="14">D,D-heptose 1,7-bisphosphate phosphatase</fullName>
        <ecNumber evidence="14">3.1.3.-</ecNumber>
    </recommendedName>
</protein>
<evidence type="ECO:0000256" key="6">
    <source>
        <dbReference type="ARBA" id="ARBA00011245"/>
    </source>
</evidence>
<dbReference type="NCBIfam" id="TIGR01662">
    <property type="entry name" value="HAD-SF-IIIA"/>
    <property type="match status" value="1"/>
</dbReference>
<evidence type="ECO:0000256" key="16">
    <source>
        <dbReference type="PIRSR" id="PIRSR004682-3"/>
    </source>
</evidence>
<evidence type="ECO:0000256" key="17">
    <source>
        <dbReference type="PIRSR" id="PIRSR004682-4"/>
    </source>
</evidence>
<evidence type="ECO:0000256" key="10">
    <source>
        <dbReference type="ARBA" id="ARBA00022833"/>
    </source>
</evidence>
<dbReference type="STRING" id="1396821.SAMN05444515_10559"/>
<dbReference type="GO" id="GO:0005975">
    <property type="term" value="P:carbohydrate metabolic process"/>
    <property type="evidence" value="ECO:0007669"/>
    <property type="project" value="InterPro"/>
</dbReference>
<keyword evidence="7 14" id="KW-0963">Cytoplasm</keyword>
<feature type="binding site" evidence="17">
    <location>
        <position position="7"/>
    </location>
    <ligand>
        <name>Mg(2+)</name>
        <dbReference type="ChEBI" id="CHEBI:18420"/>
    </ligand>
</feature>
<evidence type="ECO:0000256" key="3">
    <source>
        <dbReference type="ARBA" id="ARBA00001947"/>
    </source>
</evidence>
<comment type="catalytic activity">
    <reaction evidence="1">
        <text>D-glycero-beta-D-manno-heptose 1,7-bisphosphate + H2O = D-glycero-beta-D-manno-heptose 1-phosphate + phosphate</text>
        <dbReference type="Rhea" id="RHEA:28518"/>
        <dbReference type="ChEBI" id="CHEBI:15377"/>
        <dbReference type="ChEBI" id="CHEBI:43474"/>
        <dbReference type="ChEBI" id="CHEBI:60208"/>
        <dbReference type="ChEBI" id="CHEBI:61593"/>
        <dbReference type="EC" id="3.1.3.82"/>
    </reaction>
</comment>
<accession>A0A1H7JX85</accession>
<gene>
    <name evidence="18" type="ORF">SAMN05444515_10559</name>
</gene>
<feature type="site" description="Contributes to substrate recognition" evidence="16">
    <location>
        <position position="100"/>
    </location>
</feature>
<evidence type="ECO:0000256" key="13">
    <source>
        <dbReference type="ARBA" id="ARBA00061616"/>
    </source>
</evidence>
<dbReference type="Pfam" id="PF13242">
    <property type="entry name" value="Hydrolase_like"/>
    <property type="match status" value="1"/>
</dbReference>
<dbReference type="GO" id="GO:0005737">
    <property type="term" value="C:cytoplasm"/>
    <property type="evidence" value="ECO:0007669"/>
    <property type="project" value="UniProtKB-SubCell"/>
</dbReference>
<feature type="binding site" evidence="17">
    <location>
        <position position="126"/>
    </location>
    <ligand>
        <name>Mg(2+)</name>
        <dbReference type="ChEBI" id="CHEBI:18420"/>
    </ligand>
</feature>
<dbReference type="InterPro" id="IPR006549">
    <property type="entry name" value="HAD-SF_hydro_IIIA"/>
</dbReference>
<comment type="subcellular location">
    <subcellularLocation>
        <location evidence="4 14">Cytoplasm</location>
    </subcellularLocation>
</comment>
<keyword evidence="10 17" id="KW-0862">Zinc</keyword>
<evidence type="ECO:0000256" key="15">
    <source>
        <dbReference type="PIRSR" id="PIRSR004682-1"/>
    </source>
</evidence>
<proteinExistence type="inferred from homology"/>
<keyword evidence="11 17" id="KW-0460">Magnesium</keyword>
<evidence type="ECO:0000256" key="1">
    <source>
        <dbReference type="ARBA" id="ARBA00001226"/>
    </source>
</evidence>
<comment type="subunit">
    <text evidence="6">Monomer.</text>
</comment>
<dbReference type="Gene3D" id="3.40.50.1000">
    <property type="entry name" value="HAD superfamily/HAD-like"/>
    <property type="match status" value="1"/>
</dbReference>
<evidence type="ECO:0000256" key="4">
    <source>
        <dbReference type="ARBA" id="ARBA00004496"/>
    </source>
</evidence>
<comment type="similarity">
    <text evidence="13 14">Belongs to the gmhB family.</text>
</comment>
<name>A0A1H7JX85_9GAMM</name>
<feature type="binding site" evidence="17">
    <location>
        <position position="89"/>
    </location>
    <ligand>
        <name>Zn(2+)</name>
        <dbReference type="ChEBI" id="CHEBI:29105"/>
    </ligand>
</feature>
<dbReference type="SUPFAM" id="SSF56784">
    <property type="entry name" value="HAD-like"/>
    <property type="match status" value="1"/>
</dbReference>
<dbReference type="EC" id="3.1.3.-" evidence="14"/>
<evidence type="ECO:0000256" key="5">
    <source>
        <dbReference type="ARBA" id="ARBA00004708"/>
    </source>
</evidence>
<dbReference type="NCBIfam" id="TIGR01656">
    <property type="entry name" value="Histidinol-ppas"/>
    <property type="match status" value="1"/>
</dbReference>
<keyword evidence="12 14" id="KW-0119">Carbohydrate metabolism</keyword>
<evidence type="ECO:0000313" key="19">
    <source>
        <dbReference type="Proteomes" id="UP000199256"/>
    </source>
</evidence>
<dbReference type="InterPro" id="IPR006543">
    <property type="entry name" value="Histidinol-phos"/>
</dbReference>
<dbReference type="FunFam" id="3.40.50.1000:FF:000168">
    <property type="entry name" value="D,D-heptose 1,7-bisphosphate phosphatase"/>
    <property type="match status" value="1"/>
</dbReference>
<dbReference type="GO" id="GO:0034200">
    <property type="term" value="F:D-glycero-beta-D-manno-heptose 1,7-bisphosphate 7-phosphatase activity"/>
    <property type="evidence" value="ECO:0007669"/>
    <property type="project" value="UniProtKB-EC"/>
</dbReference>
<dbReference type="EMBL" id="FOAA01000005">
    <property type="protein sequence ID" value="SEK79092.1"/>
    <property type="molecule type" value="Genomic_DNA"/>
</dbReference>
<feature type="active site" description="Proton donor" evidence="15">
    <location>
        <position position="9"/>
    </location>
</feature>
<comment type="cofactor">
    <cofactor evidence="3 17">
        <name>Zn(2+)</name>
        <dbReference type="ChEBI" id="CHEBI:29105"/>
    </cofactor>
</comment>
<keyword evidence="8 17" id="KW-0479">Metal-binding</keyword>
<dbReference type="RefSeq" id="WP_090252216.1">
    <property type="nucleotide sequence ID" value="NZ_FOAA01000005.1"/>
</dbReference>
<feature type="active site" description="Nucleophile" evidence="15">
    <location>
        <position position="7"/>
    </location>
</feature>
<evidence type="ECO:0000256" key="2">
    <source>
        <dbReference type="ARBA" id="ARBA00001946"/>
    </source>
</evidence>
<organism evidence="18 19">
    <name type="scientific">Ectothiorhodospira marina</name>
    <dbReference type="NCBI Taxonomy" id="1396821"/>
    <lineage>
        <taxon>Bacteria</taxon>
        <taxon>Pseudomonadati</taxon>
        <taxon>Pseudomonadota</taxon>
        <taxon>Gammaproteobacteria</taxon>
        <taxon>Chromatiales</taxon>
        <taxon>Ectothiorhodospiraceae</taxon>
        <taxon>Ectothiorhodospira</taxon>
    </lineage>
</organism>
<dbReference type="CDD" id="cd07503">
    <property type="entry name" value="HAD_HisB-N"/>
    <property type="match status" value="1"/>
</dbReference>
<dbReference type="InterPro" id="IPR036412">
    <property type="entry name" value="HAD-like_sf"/>
</dbReference>